<sequence length="118" mass="13376">MRNPYAAHVDFRDFVGLIPNNPLFLPSNVDMMAERHGNFFVGEWKKPNEGVSKGQQLLLQALAATPKFTVVLINGTTDGPTTWVGDSFQLDENLNGSKIGKNLQDLQMYYQNWYKKAR</sequence>
<reference evidence="1" key="1">
    <citation type="submission" date="2020-05" db="EMBL/GenBank/DDBJ databases">
        <authorList>
            <person name="Chiriac C."/>
            <person name="Salcher M."/>
            <person name="Ghai R."/>
            <person name="Kavagutti S V."/>
        </authorList>
    </citation>
    <scope>NUCLEOTIDE SEQUENCE</scope>
</reference>
<protein>
    <submittedName>
        <fullName evidence="1">Uncharacterized protein</fullName>
    </submittedName>
</protein>
<organism evidence="1">
    <name type="scientific">uncultured Caudovirales phage</name>
    <dbReference type="NCBI Taxonomy" id="2100421"/>
    <lineage>
        <taxon>Viruses</taxon>
        <taxon>Duplodnaviria</taxon>
        <taxon>Heunggongvirae</taxon>
        <taxon>Uroviricota</taxon>
        <taxon>Caudoviricetes</taxon>
        <taxon>Peduoviridae</taxon>
        <taxon>Maltschvirus</taxon>
        <taxon>Maltschvirus maltsch</taxon>
    </lineage>
</organism>
<evidence type="ECO:0000313" key="1">
    <source>
        <dbReference type="EMBL" id="CAB5238279.1"/>
    </source>
</evidence>
<proteinExistence type="predicted"/>
<dbReference type="EMBL" id="LR798458">
    <property type="protein sequence ID" value="CAB5238279.1"/>
    <property type="molecule type" value="Genomic_DNA"/>
</dbReference>
<accession>A0A6J7XLU2</accession>
<gene>
    <name evidence="1" type="ORF">UFOVP164_13</name>
</gene>
<name>A0A6J7XLU2_9CAUD</name>